<dbReference type="Gene3D" id="3.90.1340.10">
    <property type="entry name" value="Phage tail collar domain"/>
    <property type="match status" value="1"/>
</dbReference>
<keyword evidence="1" id="KW-0732">Signal</keyword>
<dbReference type="Pfam" id="PF07484">
    <property type="entry name" value="Collar"/>
    <property type="match status" value="1"/>
</dbReference>
<protein>
    <submittedName>
        <fullName evidence="3">Tail fiber protein</fullName>
    </submittedName>
</protein>
<dbReference type="InterPro" id="IPR011083">
    <property type="entry name" value="Phage_tail_collar_dom"/>
</dbReference>
<dbReference type="Proteomes" id="UP001431181">
    <property type="component" value="Unassembled WGS sequence"/>
</dbReference>
<evidence type="ECO:0000313" key="3">
    <source>
        <dbReference type="EMBL" id="MCW4629897.1"/>
    </source>
</evidence>
<evidence type="ECO:0000313" key="4">
    <source>
        <dbReference type="Proteomes" id="UP001431181"/>
    </source>
</evidence>
<keyword evidence="4" id="KW-1185">Reference proteome</keyword>
<reference evidence="3" key="1">
    <citation type="submission" date="2022-11" db="EMBL/GenBank/DDBJ databases">
        <title>Marinomonas sp. nov., isolated from marine algae.</title>
        <authorList>
            <person name="Choi D.G."/>
            <person name="Kim J.M."/>
            <person name="Lee J.K."/>
            <person name="Baek J.H."/>
            <person name="Jeon C.O."/>
        </authorList>
    </citation>
    <scope>NUCLEOTIDE SEQUENCE</scope>
    <source>
        <strain evidence="3">KJ51-3</strain>
    </source>
</reference>
<name>A0ABT3KIJ6_9GAMM</name>
<evidence type="ECO:0000259" key="2">
    <source>
        <dbReference type="Pfam" id="PF07484"/>
    </source>
</evidence>
<feature type="domain" description="Phage tail collar" evidence="2">
    <location>
        <begin position="39"/>
        <end position="95"/>
    </location>
</feature>
<evidence type="ECO:0000256" key="1">
    <source>
        <dbReference type="SAM" id="SignalP"/>
    </source>
</evidence>
<gene>
    <name evidence="3" type="ORF">ONZ52_13410</name>
</gene>
<proteinExistence type="predicted"/>
<organism evidence="3 4">
    <name type="scientific">Marinomonas rhodophyticola</name>
    <dbReference type="NCBI Taxonomy" id="2992803"/>
    <lineage>
        <taxon>Bacteria</taxon>
        <taxon>Pseudomonadati</taxon>
        <taxon>Pseudomonadota</taxon>
        <taxon>Gammaproteobacteria</taxon>
        <taxon>Oceanospirillales</taxon>
        <taxon>Oceanospirillaceae</taxon>
        <taxon>Marinomonas</taxon>
    </lineage>
</organism>
<accession>A0ABT3KIJ6</accession>
<feature type="signal peptide" evidence="1">
    <location>
        <begin position="1"/>
        <end position="31"/>
    </location>
</feature>
<dbReference type="RefSeq" id="WP_265219164.1">
    <property type="nucleotide sequence ID" value="NZ_JAPEUL010000007.1"/>
</dbReference>
<dbReference type="SUPFAM" id="SSF88874">
    <property type="entry name" value="Receptor-binding domain of short tail fibre protein gp12"/>
    <property type="match status" value="1"/>
</dbReference>
<sequence>MKKEAAALSLSALSTALLVTVFVATPQKALACATEPYIGSVCVMATDYCPRGYSVAAGQTTLISNNQVLFALLGYNFGGDNRTTFGYPDLRGRAPIGTGQGVGLSDFYLADMVGQETRSLTISQMPRHNHSATFVPSGGANAGSASGTISLPVTGSAKIATSASGTGSITPFDHAVLGKAAQGLGGVTLYSPAGTTADLHIGPEGGVTGTATGPVSLPVNLAAGVNGTVNVATAGGSQAFSVVAPRIALTFCIATTGIYPSRP</sequence>
<dbReference type="EMBL" id="JAPEUL010000007">
    <property type="protein sequence ID" value="MCW4629897.1"/>
    <property type="molecule type" value="Genomic_DNA"/>
</dbReference>
<dbReference type="InterPro" id="IPR037053">
    <property type="entry name" value="Phage_tail_collar_dom_sf"/>
</dbReference>
<feature type="chain" id="PRO_5045446974" evidence="1">
    <location>
        <begin position="32"/>
        <end position="263"/>
    </location>
</feature>
<comment type="caution">
    <text evidence="3">The sequence shown here is derived from an EMBL/GenBank/DDBJ whole genome shotgun (WGS) entry which is preliminary data.</text>
</comment>